<dbReference type="PANTHER" id="PTHR34980">
    <property type="entry name" value="INNER MEMBRANE PROTEIN-RELATED-RELATED"/>
    <property type="match status" value="1"/>
</dbReference>
<dbReference type="AlphaFoldDB" id="A0AAW7YP75"/>
<feature type="transmembrane region" description="Helical" evidence="1">
    <location>
        <begin position="120"/>
        <end position="148"/>
    </location>
</feature>
<organism evidence="2 3">
    <name type="scientific">Staphylococcus pasteuri_A</name>
    <dbReference type="NCBI Taxonomy" id="3062664"/>
    <lineage>
        <taxon>Bacteria</taxon>
        <taxon>Bacillati</taxon>
        <taxon>Bacillota</taxon>
        <taxon>Bacilli</taxon>
        <taxon>Bacillales</taxon>
        <taxon>Staphylococcaceae</taxon>
        <taxon>Staphylococcus</taxon>
    </lineage>
</organism>
<sequence>MINAFKKSWQNALILEGRTRRKDFWWALLGNFILLIILEAILSSLTNITGSLTIVIGILFNVIALLIYFVIFTLSVRRFHDIGKGKTIPVIFLILTILSLCNNIINLFNFNYQINQDNHILIGILGVISFAFVILAIVISIMSLIYCIQDSEKGTNQYGPNPKGETTQS</sequence>
<keyword evidence="1" id="KW-0472">Membrane</keyword>
<dbReference type="RefSeq" id="WP_029056396.1">
    <property type="nucleotide sequence ID" value="NZ_JAUOQO010000002.1"/>
</dbReference>
<dbReference type="Pfam" id="PF05656">
    <property type="entry name" value="DUF805"/>
    <property type="match status" value="1"/>
</dbReference>
<evidence type="ECO:0000313" key="2">
    <source>
        <dbReference type="EMBL" id="MDO6573198.1"/>
    </source>
</evidence>
<feature type="transmembrane region" description="Helical" evidence="1">
    <location>
        <begin position="24"/>
        <end position="42"/>
    </location>
</feature>
<dbReference type="PANTHER" id="PTHR34980:SF2">
    <property type="entry name" value="INNER MEMBRANE PROTEIN YHAH-RELATED"/>
    <property type="match status" value="1"/>
</dbReference>
<keyword evidence="3" id="KW-1185">Reference proteome</keyword>
<accession>A0AAW7YP75</accession>
<comment type="caution">
    <text evidence="2">The sequence shown here is derived from an EMBL/GenBank/DDBJ whole genome shotgun (WGS) entry which is preliminary data.</text>
</comment>
<dbReference type="InterPro" id="IPR008523">
    <property type="entry name" value="DUF805"/>
</dbReference>
<name>A0AAW7YP75_9STAP</name>
<keyword evidence="1" id="KW-0812">Transmembrane</keyword>
<dbReference type="GO" id="GO:0005886">
    <property type="term" value="C:plasma membrane"/>
    <property type="evidence" value="ECO:0007669"/>
    <property type="project" value="TreeGrafter"/>
</dbReference>
<evidence type="ECO:0000256" key="1">
    <source>
        <dbReference type="SAM" id="Phobius"/>
    </source>
</evidence>
<keyword evidence="1" id="KW-1133">Transmembrane helix</keyword>
<gene>
    <name evidence="2" type="ORF">Q4528_03400</name>
</gene>
<proteinExistence type="predicted"/>
<reference evidence="2" key="1">
    <citation type="submission" date="2023-07" db="EMBL/GenBank/DDBJ databases">
        <title>Genome content predicts the carbon catabolic preferences of heterotrophic bacteria.</title>
        <authorList>
            <person name="Gralka M."/>
        </authorList>
    </citation>
    <scope>NUCLEOTIDE SEQUENCE</scope>
    <source>
        <strain evidence="2">E2R20</strain>
    </source>
</reference>
<feature type="transmembrane region" description="Helical" evidence="1">
    <location>
        <begin position="88"/>
        <end position="108"/>
    </location>
</feature>
<dbReference type="Proteomes" id="UP001170310">
    <property type="component" value="Unassembled WGS sequence"/>
</dbReference>
<dbReference type="EMBL" id="JAUOQO010000002">
    <property type="protein sequence ID" value="MDO6573198.1"/>
    <property type="molecule type" value="Genomic_DNA"/>
</dbReference>
<feature type="transmembrane region" description="Helical" evidence="1">
    <location>
        <begin position="54"/>
        <end position="76"/>
    </location>
</feature>
<protein>
    <submittedName>
        <fullName evidence="2">DUF805 domain-containing protein</fullName>
    </submittedName>
</protein>
<evidence type="ECO:0000313" key="3">
    <source>
        <dbReference type="Proteomes" id="UP001170310"/>
    </source>
</evidence>